<dbReference type="InterPro" id="IPR028325">
    <property type="entry name" value="VG_K_chnl"/>
</dbReference>
<dbReference type="Gene3D" id="1.20.120.350">
    <property type="entry name" value="Voltage-gated potassium channels. Chain C"/>
    <property type="match status" value="1"/>
</dbReference>
<dbReference type="EMBL" id="BDGG01000009">
    <property type="protein sequence ID" value="GAV03029.1"/>
    <property type="molecule type" value="Genomic_DNA"/>
</dbReference>
<dbReference type="InterPro" id="IPR003972">
    <property type="entry name" value="K_chnl_volt-dep_Kv1"/>
</dbReference>
<evidence type="ECO:0000256" key="6">
    <source>
        <dbReference type="ARBA" id="ARBA00022882"/>
    </source>
</evidence>
<evidence type="ECO:0000256" key="7">
    <source>
        <dbReference type="ARBA" id="ARBA00022958"/>
    </source>
</evidence>
<evidence type="ECO:0000256" key="5">
    <source>
        <dbReference type="ARBA" id="ARBA00022826"/>
    </source>
</evidence>
<dbReference type="Pfam" id="PF00520">
    <property type="entry name" value="Ion_trans"/>
    <property type="match status" value="1"/>
</dbReference>
<dbReference type="InterPro" id="IPR000210">
    <property type="entry name" value="BTB/POZ_dom"/>
</dbReference>
<feature type="domain" description="BTB" evidence="14">
    <location>
        <begin position="52"/>
        <end position="152"/>
    </location>
</feature>
<keyword evidence="16" id="KW-1185">Reference proteome</keyword>
<evidence type="ECO:0000256" key="2">
    <source>
        <dbReference type="ARBA" id="ARBA00022448"/>
    </source>
</evidence>
<evidence type="ECO:0000256" key="9">
    <source>
        <dbReference type="ARBA" id="ARBA00023065"/>
    </source>
</evidence>
<dbReference type="GO" id="GO:0005251">
    <property type="term" value="F:delayed rectifier potassium channel activity"/>
    <property type="evidence" value="ECO:0007669"/>
    <property type="project" value="TreeGrafter"/>
</dbReference>
<keyword evidence="7" id="KW-0630">Potassium</keyword>
<dbReference type="SMART" id="SM00225">
    <property type="entry name" value="BTB"/>
    <property type="match status" value="1"/>
</dbReference>
<feature type="transmembrane region" description="Helical" evidence="13">
    <location>
        <begin position="182"/>
        <end position="203"/>
    </location>
</feature>
<evidence type="ECO:0000256" key="11">
    <source>
        <dbReference type="ARBA" id="ARBA00023303"/>
    </source>
</evidence>
<evidence type="ECO:0000256" key="12">
    <source>
        <dbReference type="SAM" id="MobiDB-lite"/>
    </source>
</evidence>
<dbReference type="OrthoDB" id="415460at2759"/>
<keyword evidence="10 13" id="KW-0472">Membrane</keyword>
<dbReference type="GO" id="GO:0051260">
    <property type="term" value="P:protein homooligomerization"/>
    <property type="evidence" value="ECO:0007669"/>
    <property type="project" value="InterPro"/>
</dbReference>
<dbReference type="InterPro" id="IPR003131">
    <property type="entry name" value="T1-type_BTB"/>
</dbReference>
<accession>A0A1D1VWN3</accession>
<keyword evidence="2" id="KW-0813">Transport</keyword>
<dbReference type="InterPro" id="IPR027359">
    <property type="entry name" value="Volt_channel_dom_sf"/>
</dbReference>
<dbReference type="STRING" id="947166.A0A1D1VWN3"/>
<proteinExistence type="predicted"/>
<keyword evidence="5" id="KW-0631">Potassium channel</keyword>
<dbReference type="PANTHER" id="PTHR11537:SF113">
    <property type="entry name" value="POTASSIUM VOLTAGE-GATED CHANNEL PROTEIN SHAKER"/>
    <property type="match status" value="1"/>
</dbReference>
<evidence type="ECO:0000256" key="13">
    <source>
        <dbReference type="SAM" id="Phobius"/>
    </source>
</evidence>
<evidence type="ECO:0000313" key="15">
    <source>
        <dbReference type="EMBL" id="GAV03029.1"/>
    </source>
</evidence>
<dbReference type="Pfam" id="PF02214">
    <property type="entry name" value="BTB_2"/>
    <property type="match status" value="1"/>
</dbReference>
<comment type="caution">
    <text evidence="15">The sequence shown here is derived from an EMBL/GenBank/DDBJ whole genome shotgun (WGS) entry which is preliminary data.</text>
</comment>
<dbReference type="SUPFAM" id="SSF81324">
    <property type="entry name" value="Voltage-gated potassium channels"/>
    <property type="match status" value="1"/>
</dbReference>
<evidence type="ECO:0000256" key="3">
    <source>
        <dbReference type="ARBA" id="ARBA00022538"/>
    </source>
</evidence>
<keyword evidence="11" id="KW-0407">Ion channel</keyword>
<name>A0A1D1VWN3_RAMVA</name>
<dbReference type="InterPro" id="IPR005821">
    <property type="entry name" value="Ion_trans_dom"/>
</dbReference>
<evidence type="ECO:0000256" key="8">
    <source>
        <dbReference type="ARBA" id="ARBA00022989"/>
    </source>
</evidence>
<evidence type="ECO:0000256" key="1">
    <source>
        <dbReference type="ARBA" id="ARBA00004141"/>
    </source>
</evidence>
<keyword evidence="6" id="KW-0851">Voltage-gated channel</keyword>
<evidence type="ECO:0000256" key="10">
    <source>
        <dbReference type="ARBA" id="ARBA00023136"/>
    </source>
</evidence>
<evidence type="ECO:0000313" key="16">
    <source>
        <dbReference type="Proteomes" id="UP000186922"/>
    </source>
</evidence>
<reference evidence="15 16" key="1">
    <citation type="journal article" date="2016" name="Nat. Commun.">
        <title>Extremotolerant tardigrade genome and improved radiotolerance of human cultured cells by tardigrade-unique protein.</title>
        <authorList>
            <person name="Hashimoto T."/>
            <person name="Horikawa D.D."/>
            <person name="Saito Y."/>
            <person name="Kuwahara H."/>
            <person name="Kozuka-Hata H."/>
            <person name="Shin-I T."/>
            <person name="Minakuchi Y."/>
            <person name="Ohishi K."/>
            <person name="Motoyama A."/>
            <person name="Aizu T."/>
            <person name="Enomoto A."/>
            <person name="Kondo K."/>
            <person name="Tanaka S."/>
            <person name="Hara Y."/>
            <person name="Koshikawa S."/>
            <person name="Sagara H."/>
            <person name="Miura T."/>
            <person name="Yokobori S."/>
            <person name="Miyagawa K."/>
            <person name="Suzuki Y."/>
            <person name="Kubo T."/>
            <person name="Oyama M."/>
            <person name="Kohara Y."/>
            <person name="Fujiyama A."/>
            <person name="Arakawa K."/>
            <person name="Katayama T."/>
            <person name="Toyoda A."/>
            <person name="Kunieda T."/>
        </authorList>
    </citation>
    <scope>NUCLEOTIDE SEQUENCE [LARGE SCALE GENOMIC DNA]</scope>
    <source>
        <strain evidence="15 16">YOKOZUNA-1</strain>
    </source>
</reference>
<dbReference type="Proteomes" id="UP000186922">
    <property type="component" value="Unassembled WGS sequence"/>
</dbReference>
<dbReference type="AlphaFoldDB" id="A0A1D1VWN3"/>
<feature type="transmembrane region" description="Helical" evidence="13">
    <location>
        <begin position="268"/>
        <end position="288"/>
    </location>
</feature>
<keyword evidence="3" id="KW-0633">Potassium transport</keyword>
<dbReference type="GO" id="GO:0001508">
    <property type="term" value="P:action potential"/>
    <property type="evidence" value="ECO:0007669"/>
    <property type="project" value="TreeGrafter"/>
</dbReference>
<keyword evidence="4 13" id="KW-0812">Transmembrane</keyword>
<dbReference type="InterPro" id="IPR011333">
    <property type="entry name" value="SKP1/BTB/POZ_sf"/>
</dbReference>
<feature type="transmembrane region" description="Helical" evidence="13">
    <location>
        <begin position="236"/>
        <end position="256"/>
    </location>
</feature>
<dbReference type="PRINTS" id="PR01496">
    <property type="entry name" value="SHAKERCHANEL"/>
</dbReference>
<keyword evidence="9" id="KW-0406">Ion transport</keyword>
<dbReference type="SUPFAM" id="SSF54695">
    <property type="entry name" value="POZ domain"/>
    <property type="match status" value="1"/>
</dbReference>
<sequence>MFKVQLQQRIYNPNRRTSEAGPRKPFQVRKVVCPSKPPSKNSTEDSEYPVESPVTINVSGQRFETRISTLERFPDSLLGNADRRAKYYDQVRNEYFFERNRRYFSAILEFYQSNGIMRRPENVMVHHLVSEILFFGLGQDVLERFLHDEDMLFLKKPVPKNPLQRQLWDMFEYPASSRWAKMVAAVNVVLVIMAVINTCVQTLPEYRESDPLQCSPNNRSSEYAIEGVTSEGMTGFFAVEILCNSWFLVDLVIRLTATPTRRTFFCQIMNIIDVLSIVPFVFDLGLYLSGTV</sequence>
<gene>
    <name evidence="15" type="primary">RvY_13518</name>
    <name evidence="15" type="synonym">RvY_13518.2</name>
    <name evidence="15" type="ORF">RvY_13518-2</name>
</gene>
<feature type="region of interest" description="Disordered" evidence="12">
    <location>
        <begin position="8"/>
        <end position="49"/>
    </location>
</feature>
<evidence type="ECO:0000259" key="14">
    <source>
        <dbReference type="SMART" id="SM00225"/>
    </source>
</evidence>
<organism evidence="15 16">
    <name type="scientific">Ramazzottius varieornatus</name>
    <name type="common">Water bear</name>
    <name type="synonym">Tardigrade</name>
    <dbReference type="NCBI Taxonomy" id="947166"/>
    <lineage>
        <taxon>Eukaryota</taxon>
        <taxon>Metazoa</taxon>
        <taxon>Ecdysozoa</taxon>
        <taxon>Tardigrada</taxon>
        <taxon>Eutardigrada</taxon>
        <taxon>Parachela</taxon>
        <taxon>Hypsibioidea</taxon>
        <taxon>Ramazzottiidae</taxon>
        <taxon>Ramazzottius</taxon>
    </lineage>
</organism>
<dbReference type="Gene3D" id="3.30.710.10">
    <property type="entry name" value="Potassium Channel Kv1.1, Chain A"/>
    <property type="match status" value="1"/>
</dbReference>
<dbReference type="GO" id="GO:0008076">
    <property type="term" value="C:voltage-gated potassium channel complex"/>
    <property type="evidence" value="ECO:0007669"/>
    <property type="project" value="InterPro"/>
</dbReference>
<comment type="subcellular location">
    <subcellularLocation>
        <location evidence="1">Membrane</location>
        <topology evidence="1">Multi-pass membrane protein</topology>
    </subcellularLocation>
</comment>
<protein>
    <recommendedName>
        <fullName evidence="14">BTB domain-containing protein</fullName>
    </recommendedName>
</protein>
<dbReference type="PANTHER" id="PTHR11537">
    <property type="entry name" value="VOLTAGE-GATED POTASSIUM CHANNEL"/>
    <property type="match status" value="1"/>
</dbReference>
<keyword evidence="8 13" id="KW-1133">Transmembrane helix</keyword>
<evidence type="ECO:0000256" key="4">
    <source>
        <dbReference type="ARBA" id="ARBA00022692"/>
    </source>
</evidence>
<dbReference type="PRINTS" id="PR00169">
    <property type="entry name" value="KCHANNEL"/>
</dbReference>